<name>A0A2G2Z301_CAPAN</name>
<dbReference type="InterPro" id="IPR012340">
    <property type="entry name" value="NA-bd_OB-fold"/>
</dbReference>
<keyword evidence="3" id="KW-1185">Reference proteome</keyword>
<organism evidence="2 3">
    <name type="scientific">Capsicum annuum</name>
    <name type="common">Capsicum pepper</name>
    <dbReference type="NCBI Taxonomy" id="4072"/>
    <lineage>
        <taxon>Eukaryota</taxon>
        <taxon>Viridiplantae</taxon>
        <taxon>Streptophyta</taxon>
        <taxon>Embryophyta</taxon>
        <taxon>Tracheophyta</taxon>
        <taxon>Spermatophyta</taxon>
        <taxon>Magnoliopsida</taxon>
        <taxon>eudicotyledons</taxon>
        <taxon>Gunneridae</taxon>
        <taxon>Pentapetalae</taxon>
        <taxon>asterids</taxon>
        <taxon>lamiids</taxon>
        <taxon>Solanales</taxon>
        <taxon>Solanaceae</taxon>
        <taxon>Solanoideae</taxon>
        <taxon>Capsiceae</taxon>
        <taxon>Capsicum</taxon>
    </lineage>
</organism>
<keyword evidence="1" id="KW-0732">Signal</keyword>
<evidence type="ECO:0000313" key="3">
    <source>
        <dbReference type="Proteomes" id="UP000222542"/>
    </source>
</evidence>
<dbReference type="Gramene" id="PHT76376">
    <property type="protein sequence ID" value="PHT76376"/>
    <property type="gene ID" value="T459_19898"/>
</dbReference>
<proteinExistence type="predicted"/>
<evidence type="ECO:0000256" key="1">
    <source>
        <dbReference type="SAM" id="SignalP"/>
    </source>
</evidence>
<sequence length="98" mass="11375">MLNISSYFLLLDILGVVICCNPEKYAGRTQNKYREITIVDDQNTQFLLTLWGDFSKIEGPELQAKIKKEEYSVILGWNIEISSYQGIATLKYSRKRHI</sequence>
<dbReference type="PANTHER" id="PTHR47910">
    <property type="entry name" value="RIBULOSE BISPHOSPHATE CARBOXYLASE LARGE CHAIN, CATALYTIC DOMAIN-CONTAINING PROTEIN"/>
    <property type="match status" value="1"/>
</dbReference>
<feature type="chain" id="PRO_5013592414" evidence="1">
    <location>
        <begin position="20"/>
        <end position="98"/>
    </location>
</feature>
<dbReference type="AlphaFoldDB" id="A0A2G2Z301"/>
<evidence type="ECO:0000313" key="2">
    <source>
        <dbReference type="EMBL" id="PHT76376.1"/>
    </source>
</evidence>
<dbReference type="Proteomes" id="UP000222542">
    <property type="component" value="Unassembled WGS sequence"/>
</dbReference>
<dbReference type="Gene3D" id="2.40.50.140">
    <property type="entry name" value="Nucleic acid-binding proteins"/>
    <property type="match status" value="1"/>
</dbReference>
<accession>A0A2G2Z301</accession>
<gene>
    <name evidence="2" type="ORF">T459_19898</name>
</gene>
<dbReference type="PANTHER" id="PTHR47910:SF2">
    <property type="entry name" value="RIBULOSE BISPHOSPHATE CARBOXYLASE LARGE CHAIN, CATALYTIC DOMAIN-CONTAINING PROTEIN"/>
    <property type="match status" value="1"/>
</dbReference>
<feature type="signal peptide" evidence="1">
    <location>
        <begin position="1"/>
        <end position="19"/>
    </location>
</feature>
<reference evidence="2 3" key="1">
    <citation type="journal article" date="2014" name="Nat. Genet.">
        <title>Genome sequence of the hot pepper provides insights into the evolution of pungency in Capsicum species.</title>
        <authorList>
            <person name="Kim S."/>
            <person name="Park M."/>
            <person name="Yeom S.I."/>
            <person name="Kim Y.M."/>
            <person name="Lee J.M."/>
            <person name="Lee H.A."/>
            <person name="Seo E."/>
            <person name="Choi J."/>
            <person name="Cheong K."/>
            <person name="Kim K.T."/>
            <person name="Jung K."/>
            <person name="Lee G.W."/>
            <person name="Oh S.K."/>
            <person name="Bae C."/>
            <person name="Kim S.B."/>
            <person name="Lee H.Y."/>
            <person name="Kim S.Y."/>
            <person name="Kim M.S."/>
            <person name="Kang B.C."/>
            <person name="Jo Y.D."/>
            <person name="Yang H.B."/>
            <person name="Jeong H.J."/>
            <person name="Kang W.H."/>
            <person name="Kwon J.K."/>
            <person name="Shin C."/>
            <person name="Lim J.Y."/>
            <person name="Park J.H."/>
            <person name="Huh J.H."/>
            <person name="Kim J.S."/>
            <person name="Kim B.D."/>
            <person name="Cohen O."/>
            <person name="Paran I."/>
            <person name="Suh M.C."/>
            <person name="Lee S.B."/>
            <person name="Kim Y.K."/>
            <person name="Shin Y."/>
            <person name="Noh S.J."/>
            <person name="Park J."/>
            <person name="Seo Y.S."/>
            <person name="Kwon S.Y."/>
            <person name="Kim H.A."/>
            <person name="Park J.M."/>
            <person name="Kim H.J."/>
            <person name="Choi S.B."/>
            <person name="Bosland P.W."/>
            <person name="Reeves G."/>
            <person name="Jo S.H."/>
            <person name="Lee B.W."/>
            <person name="Cho H.T."/>
            <person name="Choi H.S."/>
            <person name="Lee M.S."/>
            <person name="Yu Y."/>
            <person name="Do Choi Y."/>
            <person name="Park B.S."/>
            <person name="van Deynze A."/>
            <person name="Ashrafi H."/>
            <person name="Hill T."/>
            <person name="Kim W.T."/>
            <person name="Pai H.S."/>
            <person name="Ahn H.K."/>
            <person name="Yeam I."/>
            <person name="Giovannoni J.J."/>
            <person name="Rose J.K."/>
            <person name="Sorensen I."/>
            <person name="Lee S.J."/>
            <person name="Kim R.W."/>
            <person name="Choi I.Y."/>
            <person name="Choi B.S."/>
            <person name="Lim J.S."/>
            <person name="Lee Y.H."/>
            <person name="Choi D."/>
        </authorList>
    </citation>
    <scope>NUCLEOTIDE SEQUENCE [LARGE SCALE GENOMIC DNA]</scope>
    <source>
        <strain evidence="3">cv. CM334</strain>
    </source>
</reference>
<reference evidence="2 3" key="2">
    <citation type="journal article" date="2017" name="Genome Biol.">
        <title>New reference genome sequences of hot pepper reveal the massive evolution of plant disease-resistance genes by retroduplication.</title>
        <authorList>
            <person name="Kim S."/>
            <person name="Park J."/>
            <person name="Yeom S.I."/>
            <person name="Kim Y.M."/>
            <person name="Seo E."/>
            <person name="Kim K.T."/>
            <person name="Kim M.S."/>
            <person name="Lee J.M."/>
            <person name="Cheong K."/>
            <person name="Shin H.S."/>
            <person name="Kim S.B."/>
            <person name="Han K."/>
            <person name="Lee J."/>
            <person name="Park M."/>
            <person name="Lee H.A."/>
            <person name="Lee H.Y."/>
            <person name="Lee Y."/>
            <person name="Oh S."/>
            <person name="Lee J.H."/>
            <person name="Choi E."/>
            <person name="Choi E."/>
            <person name="Lee S.E."/>
            <person name="Jeon J."/>
            <person name="Kim H."/>
            <person name="Choi G."/>
            <person name="Song H."/>
            <person name="Lee J."/>
            <person name="Lee S.C."/>
            <person name="Kwon J.K."/>
            <person name="Lee H.Y."/>
            <person name="Koo N."/>
            <person name="Hong Y."/>
            <person name="Kim R.W."/>
            <person name="Kang W.H."/>
            <person name="Huh J.H."/>
            <person name="Kang B.C."/>
            <person name="Yang T.J."/>
            <person name="Lee Y.H."/>
            <person name="Bennetzen J.L."/>
            <person name="Choi D."/>
        </authorList>
    </citation>
    <scope>NUCLEOTIDE SEQUENCE [LARGE SCALE GENOMIC DNA]</scope>
    <source>
        <strain evidence="3">cv. CM334</strain>
    </source>
</reference>
<dbReference type="SUPFAM" id="SSF50249">
    <property type="entry name" value="Nucleic acid-binding proteins"/>
    <property type="match status" value="1"/>
</dbReference>
<dbReference type="STRING" id="4072.A0A2G2Z301"/>
<protein>
    <submittedName>
        <fullName evidence="2">Uncharacterized protein</fullName>
    </submittedName>
</protein>
<comment type="caution">
    <text evidence="2">The sequence shown here is derived from an EMBL/GenBank/DDBJ whole genome shotgun (WGS) entry which is preliminary data.</text>
</comment>
<dbReference type="EMBL" id="AYRZ02000007">
    <property type="protein sequence ID" value="PHT76376.1"/>
    <property type="molecule type" value="Genomic_DNA"/>
</dbReference>